<keyword evidence="3" id="KW-1185">Reference proteome</keyword>
<keyword evidence="1" id="KW-0812">Transmembrane</keyword>
<evidence type="ECO:0000313" key="2">
    <source>
        <dbReference type="EMBL" id="VDS10801.1"/>
    </source>
</evidence>
<feature type="transmembrane region" description="Helical" evidence="1">
    <location>
        <begin position="428"/>
        <end position="447"/>
    </location>
</feature>
<keyword evidence="1" id="KW-1133">Transmembrane helix</keyword>
<dbReference type="AlphaFoldDB" id="A0A3S4GTQ6"/>
<feature type="transmembrane region" description="Helical" evidence="1">
    <location>
        <begin position="374"/>
        <end position="393"/>
    </location>
</feature>
<name>A0A3S4GTQ6_9RHOB</name>
<accession>A0A3S4GTQ6</accession>
<evidence type="ECO:0000313" key="3">
    <source>
        <dbReference type="Proteomes" id="UP000270743"/>
    </source>
</evidence>
<sequence length="470" mass="51094">MRRAGHRAYVSGDDRGVVAFVQDASSDTLALVGDDLAARYRLPPSAIRVAPLDAPPLLASGKVDYRTLANRASALLTRPVRQAGLDGEDALRRILRRPDADLTLSFRDLGGDSLAYLEVEMLLGNRPEGLPDGWDRLPLESLLDARPALAGAPQARRRIAVGPELLARVLAILFVIGLHATDLPIGGGVYILTILTGYSLARFQLAQLQAGNVRRMAGSMLVPVLAAYYLVLVLLSLRFQIDWQWFLLVANFGAARGDVPQPGWFLPYWFISAYAQAILLIALLFIPRPVRRIASHAPLQTGLALWLVFSGAILASGADDLSYGSQIRHPFGTLQLLFLGWSIALAETPRQKGIVSGAIVLSWLWLWVDADPSVVLFLTVLPLAILWGPRIPLPGALARGLLRFGTLMLHVYIAHVPALYVARHLLDSQAAILAATLMISVAAGWAMKAVLDRFLGWVQGLAARKPRQIA</sequence>
<protein>
    <recommendedName>
        <fullName evidence="4">Acyltransferase family protein</fullName>
    </recommendedName>
</protein>
<dbReference type="RefSeq" id="WP_126156333.1">
    <property type="nucleotide sequence ID" value="NZ_UZWE01000086.1"/>
</dbReference>
<evidence type="ECO:0000256" key="1">
    <source>
        <dbReference type="SAM" id="Phobius"/>
    </source>
</evidence>
<dbReference type="EMBL" id="UZWE01000086">
    <property type="protein sequence ID" value="VDS10801.1"/>
    <property type="molecule type" value="Genomic_DNA"/>
</dbReference>
<keyword evidence="1" id="KW-0472">Membrane</keyword>
<feature type="transmembrane region" description="Helical" evidence="1">
    <location>
        <begin position="165"/>
        <end position="181"/>
    </location>
</feature>
<organism evidence="2 3">
    <name type="scientific">Paracoccus haematequi</name>
    <dbReference type="NCBI Taxonomy" id="2491866"/>
    <lineage>
        <taxon>Bacteria</taxon>
        <taxon>Pseudomonadati</taxon>
        <taxon>Pseudomonadota</taxon>
        <taxon>Alphaproteobacteria</taxon>
        <taxon>Rhodobacterales</taxon>
        <taxon>Paracoccaceae</taxon>
        <taxon>Paracoccus</taxon>
    </lineage>
</organism>
<feature type="transmembrane region" description="Helical" evidence="1">
    <location>
        <begin position="266"/>
        <end position="285"/>
    </location>
</feature>
<gene>
    <name evidence="2" type="ORF">PARHAE_04020</name>
</gene>
<feature type="transmembrane region" description="Helical" evidence="1">
    <location>
        <begin position="400"/>
        <end position="422"/>
    </location>
</feature>
<feature type="transmembrane region" description="Helical" evidence="1">
    <location>
        <begin position="297"/>
        <end position="315"/>
    </location>
</feature>
<evidence type="ECO:0008006" key="4">
    <source>
        <dbReference type="Google" id="ProtNLM"/>
    </source>
</evidence>
<dbReference type="OrthoDB" id="9803968at2"/>
<proteinExistence type="predicted"/>
<feature type="transmembrane region" description="Helical" evidence="1">
    <location>
        <begin position="187"/>
        <end position="205"/>
    </location>
</feature>
<reference evidence="2 3" key="1">
    <citation type="submission" date="2018-12" db="EMBL/GenBank/DDBJ databases">
        <authorList>
            <person name="Criscuolo A."/>
        </authorList>
    </citation>
    <scope>NUCLEOTIDE SEQUENCE [LARGE SCALE GENOMIC DNA]</scope>
    <source>
        <strain evidence="2">ACIP1116241</strain>
    </source>
</reference>
<dbReference type="Proteomes" id="UP000270743">
    <property type="component" value="Unassembled WGS sequence"/>
</dbReference>
<feature type="transmembrane region" description="Helical" evidence="1">
    <location>
        <begin position="217"/>
        <end position="237"/>
    </location>
</feature>